<feature type="transmembrane region" description="Helical" evidence="2">
    <location>
        <begin position="53"/>
        <end position="82"/>
    </location>
</feature>
<comment type="caution">
    <text evidence="3">The sequence shown here is derived from an EMBL/GenBank/DDBJ whole genome shotgun (WGS) entry which is preliminary data.</text>
</comment>
<proteinExistence type="predicted"/>
<gene>
    <name evidence="3" type="ORF">QBC35DRAFT_502352</name>
</gene>
<keyword evidence="4" id="KW-1185">Reference proteome</keyword>
<accession>A0AAN7AHE8</accession>
<evidence type="ECO:0000313" key="3">
    <source>
        <dbReference type="EMBL" id="KAK4186067.1"/>
    </source>
</evidence>
<feature type="region of interest" description="Disordered" evidence="1">
    <location>
        <begin position="151"/>
        <end position="171"/>
    </location>
</feature>
<dbReference type="EMBL" id="MU864433">
    <property type="protein sequence ID" value="KAK4186067.1"/>
    <property type="molecule type" value="Genomic_DNA"/>
</dbReference>
<reference evidence="3" key="1">
    <citation type="journal article" date="2023" name="Mol. Phylogenet. Evol.">
        <title>Genome-scale phylogeny and comparative genomics of the fungal order Sordariales.</title>
        <authorList>
            <person name="Hensen N."/>
            <person name="Bonometti L."/>
            <person name="Westerberg I."/>
            <person name="Brannstrom I.O."/>
            <person name="Guillou S."/>
            <person name="Cros-Aarteil S."/>
            <person name="Calhoun S."/>
            <person name="Haridas S."/>
            <person name="Kuo A."/>
            <person name="Mondo S."/>
            <person name="Pangilinan J."/>
            <person name="Riley R."/>
            <person name="LaButti K."/>
            <person name="Andreopoulos B."/>
            <person name="Lipzen A."/>
            <person name="Chen C."/>
            <person name="Yan M."/>
            <person name="Daum C."/>
            <person name="Ng V."/>
            <person name="Clum A."/>
            <person name="Steindorff A."/>
            <person name="Ohm R.A."/>
            <person name="Martin F."/>
            <person name="Silar P."/>
            <person name="Natvig D.O."/>
            <person name="Lalanne C."/>
            <person name="Gautier V."/>
            <person name="Ament-Velasquez S.L."/>
            <person name="Kruys A."/>
            <person name="Hutchinson M.I."/>
            <person name="Powell A.J."/>
            <person name="Barry K."/>
            <person name="Miller A.N."/>
            <person name="Grigoriev I.V."/>
            <person name="Debuchy R."/>
            <person name="Gladieux P."/>
            <person name="Hiltunen Thoren M."/>
            <person name="Johannesson H."/>
        </authorList>
    </citation>
    <scope>NUCLEOTIDE SEQUENCE</scope>
    <source>
        <strain evidence="3">PSN309</strain>
    </source>
</reference>
<dbReference type="Proteomes" id="UP001302126">
    <property type="component" value="Unassembled WGS sequence"/>
</dbReference>
<feature type="transmembrane region" description="Helical" evidence="2">
    <location>
        <begin position="23"/>
        <end position="41"/>
    </location>
</feature>
<keyword evidence="2" id="KW-0812">Transmembrane</keyword>
<protein>
    <submittedName>
        <fullName evidence="3">Uncharacterized protein</fullName>
    </submittedName>
</protein>
<evidence type="ECO:0000313" key="4">
    <source>
        <dbReference type="Proteomes" id="UP001302126"/>
    </source>
</evidence>
<reference evidence="3" key="2">
    <citation type="submission" date="2023-05" db="EMBL/GenBank/DDBJ databases">
        <authorList>
            <consortium name="Lawrence Berkeley National Laboratory"/>
            <person name="Steindorff A."/>
            <person name="Hensen N."/>
            <person name="Bonometti L."/>
            <person name="Westerberg I."/>
            <person name="Brannstrom I.O."/>
            <person name="Guillou S."/>
            <person name="Cros-Aarteil S."/>
            <person name="Calhoun S."/>
            <person name="Haridas S."/>
            <person name="Kuo A."/>
            <person name="Mondo S."/>
            <person name="Pangilinan J."/>
            <person name="Riley R."/>
            <person name="Labutti K."/>
            <person name="Andreopoulos B."/>
            <person name="Lipzen A."/>
            <person name="Chen C."/>
            <person name="Yanf M."/>
            <person name="Daum C."/>
            <person name="Ng V."/>
            <person name="Clum A."/>
            <person name="Ohm R."/>
            <person name="Martin F."/>
            <person name="Silar P."/>
            <person name="Natvig D."/>
            <person name="Lalanne C."/>
            <person name="Gautier V."/>
            <person name="Ament-Velasquez S.L."/>
            <person name="Kruys A."/>
            <person name="Hutchinson M.I."/>
            <person name="Powell A.J."/>
            <person name="Barry K."/>
            <person name="Miller A.N."/>
            <person name="Grigoriev I.V."/>
            <person name="Debuchy R."/>
            <person name="Gladieux P."/>
            <person name="Thoren M.H."/>
            <person name="Johannesson H."/>
        </authorList>
    </citation>
    <scope>NUCLEOTIDE SEQUENCE</scope>
    <source>
        <strain evidence="3">PSN309</strain>
    </source>
</reference>
<dbReference type="AlphaFoldDB" id="A0AAN7AHE8"/>
<feature type="compositionally biased region" description="Acidic residues" evidence="1">
    <location>
        <begin position="158"/>
        <end position="171"/>
    </location>
</feature>
<name>A0AAN7AHE8_9PEZI</name>
<evidence type="ECO:0000256" key="2">
    <source>
        <dbReference type="SAM" id="Phobius"/>
    </source>
</evidence>
<evidence type="ECO:0000256" key="1">
    <source>
        <dbReference type="SAM" id="MobiDB-lite"/>
    </source>
</evidence>
<keyword evidence="2" id="KW-1133">Transmembrane helix</keyword>
<keyword evidence="2" id="KW-0472">Membrane</keyword>
<sequence>MLDDLVIANALLREMVSRSIHRLFKWLAADLIFILYLHYVFAHFNIPFTVEFWSLLVIGSLIFIPVALYRLFWAIVAAFSLFPVWHLRHKLIYDTMRWPDHLTIWGDSWSLNLLDYMGLTLTRRREPDILEDFLERMLGVEAFRRARRMEGLGRSGQPEEEEEEEEEENDLEAGFRWLEPTPQIWPFLEGSTAGPPGAQLFRRGEERLVPYVPPMGPGTSWSEPFFRYICRNPLRPSPRDERLVIHPAQF</sequence>
<organism evidence="3 4">
    <name type="scientific">Podospora australis</name>
    <dbReference type="NCBI Taxonomy" id="1536484"/>
    <lineage>
        <taxon>Eukaryota</taxon>
        <taxon>Fungi</taxon>
        <taxon>Dikarya</taxon>
        <taxon>Ascomycota</taxon>
        <taxon>Pezizomycotina</taxon>
        <taxon>Sordariomycetes</taxon>
        <taxon>Sordariomycetidae</taxon>
        <taxon>Sordariales</taxon>
        <taxon>Podosporaceae</taxon>
        <taxon>Podospora</taxon>
    </lineage>
</organism>